<dbReference type="AlphaFoldDB" id="A0A7W9TPP0"/>
<evidence type="ECO:0000313" key="5">
    <source>
        <dbReference type="EMBL" id="MBB6083297.1"/>
    </source>
</evidence>
<dbReference type="PANTHER" id="PTHR43179">
    <property type="entry name" value="RHAMNOSYLTRANSFERASE WBBL"/>
    <property type="match status" value="1"/>
</dbReference>
<keyword evidence="3 5" id="KW-0808">Transferase</keyword>
<comment type="similarity">
    <text evidence="1">Belongs to the glycosyltransferase 2 family.</text>
</comment>
<dbReference type="Gene3D" id="3.90.550.10">
    <property type="entry name" value="Spore Coat Polysaccharide Biosynthesis Protein SpsA, Chain A"/>
    <property type="match status" value="1"/>
</dbReference>
<dbReference type="EC" id="2.4.-.-" evidence="5"/>
<sequence>MTDPRAADISLCICTFRRPARIDALLHALYRQTALRRVREIIVVDNDPGRSAAPVLERHAASCPVPLVAAHCPEPNISLARNTAIRQASGDWIAIIDDDETPVAGWLQHLIELAQAQAADGVFGPVVPVYPDATPAWIIEGRYFERRRLPTGALVPRTDVRSGNVLLRRSLLLQEPGPFDPAFGLTGGSDTLLFCRLLDRRARFLWCDEAVVHEPVEPGRATLRWLLKRAYRGGQSFIRVSALTTPGWRKPLRLAWLLGRAALQLPVALVLALGCWPWNPVRAIHYLRLASAQCGKLGAAVGLHYQEYRPRT</sequence>
<dbReference type="SUPFAM" id="SSF53448">
    <property type="entry name" value="Nucleotide-diphospho-sugar transferases"/>
    <property type="match status" value="1"/>
</dbReference>
<protein>
    <submittedName>
        <fullName evidence="5">Succinoglycan biosynthesis protein ExoM</fullName>
        <ecNumber evidence="5">2.4.-.-</ecNumber>
    </submittedName>
</protein>
<keyword evidence="2 5" id="KW-0328">Glycosyltransferase</keyword>
<evidence type="ECO:0000256" key="2">
    <source>
        <dbReference type="ARBA" id="ARBA00022676"/>
    </source>
</evidence>
<name>A0A7W9TPP0_CASDE</name>
<dbReference type="Pfam" id="PF00535">
    <property type="entry name" value="Glycos_transf_2"/>
    <property type="match status" value="1"/>
</dbReference>
<comment type="caution">
    <text evidence="5">The sequence shown here is derived from an EMBL/GenBank/DDBJ whole genome shotgun (WGS) entry which is preliminary data.</text>
</comment>
<dbReference type="InterPro" id="IPR029044">
    <property type="entry name" value="Nucleotide-diphossugar_trans"/>
</dbReference>
<feature type="domain" description="Glycosyltransferase 2-like" evidence="4">
    <location>
        <begin position="10"/>
        <end position="149"/>
    </location>
</feature>
<evidence type="ECO:0000259" key="4">
    <source>
        <dbReference type="Pfam" id="PF00535"/>
    </source>
</evidence>
<dbReference type="EMBL" id="JACHIB010000006">
    <property type="protein sequence ID" value="MBB6083297.1"/>
    <property type="molecule type" value="Genomic_DNA"/>
</dbReference>
<evidence type="ECO:0000256" key="3">
    <source>
        <dbReference type="ARBA" id="ARBA00022679"/>
    </source>
</evidence>
<dbReference type="InterPro" id="IPR001173">
    <property type="entry name" value="Glyco_trans_2-like"/>
</dbReference>
<evidence type="ECO:0000256" key="1">
    <source>
        <dbReference type="ARBA" id="ARBA00006739"/>
    </source>
</evidence>
<dbReference type="RefSeq" id="WP_043684143.1">
    <property type="nucleotide sequence ID" value="NZ_JACHIB010000006.1"/>
</dbReference>
<dbReference type="PANTHER" id="PTHR43179:SF12">
    <property type="entry name" value="GALACTOFURANOSYLTRANSFERASE GLFT2"/>
    <property type="match status" value="1"/>
</dbReference>
<organism evidence="5 6">
    <name type="scientific">Castellaniella defragrans</name>
    <name type="common">Alcaligenes defragrans</name>
    <dbReference type="NCBI Taxonomy" id="75697"/>
    <lineage>
        <taxon>Bacteria</taxon>
        <taxon>Pseudomonadati</taxon>
        <taxon>Pseudomonadota</taxon>
        <taxon>Betaproteobacteria</taxon>
        <taxon>Burkholderiales</taxon>
        <taxon>Alcaligenaceae</taxon>
        <taxon>Castellaniella</taxon>
    </lineage>
</organism>
<dbReference type="Proteomes" id="UP000541136">
    <property type="component" value="Unassembled WGS sequence"/>
</dbReference>
<dbReference type="CDD" id="cd00761">
    <property type="entry name" value="Glyco_tranf_GTA_type"/>
    <property type="match status" value="1"/>
</dbReference>
<dbReference type="GO" id="GO:0016757">
    <property type="term" value="F:glycosyltransferase activity"/>
    <property type="evidence" value="ECO:0007669"/>
    <property type="project" value="UniProtKB-KW"/>
</dbReference>
<accession>A0A7W9TPP0</accession>
<evidence type="ECO:0000313" key="6">
    <source>
        <dbReference type="Proteomes" id="UP000541136"/>
    </source>
</evidence>
<reference evidence="5 6" key="1">
    <citation type="submission" date="2020-08" db="EMBL/GenBank/DDBJ databases">
        <title>Genomic Encyclopedia of Type Strains, Phase IV (KMG-IV): sequencing the most valuable type-strain genomes for metagenomic binning, comparative biology and taxonomic classification.</title>
        <authorList>
            <person name="Goeker M."/>
        </authorList>
    </citation>
    <scope>NUCLEOTIDE SEQUENCE [LARGE SCALE GENOMIC DNA]</scope>
    <source>
        <strain evidence="5 6">DSM 12141</strain>
    </source>
</reference>
<proteinExistence type="inferred from homology"/>
<gene>
    <name evidence="5" type="ORF">HNR28_001334</name>
</gene>